<keyword evidence="1" id="KW-0805">Transcription regulation</keyword>
<keyword evidence="2" id="KW-0804">Transcription</keyword>
<dbReference type="PROSITE" id="PS52050">
    <property type="entry name" value="WYL"/>
    <property type="match status" value="1"/>
</dbReference>
<organism evidence="4 5">
    <name type="scientific">Flavivirga rizhaonensis</name>
    <dbReference type="NCBI Taxonomy" id="2559571"/>
    <lineage>
        <taxon>Bacteria</taxon>
        <taxon>Pseudomonadati</taxon>
        <taxon>Bacteroidota</taxon>
        <taxon>Flavobacteriia</taxon>
        <taxon>Flavobacteriales</taxon>
        <taxon>Flavobacteriaceae</taxon>
        <taxon>Flavivirga</taxon>
    </lineage>
</organism>
<dbReference type="SUPFAM" id="SSF46785">
    <property type="entry name" value="Winged helix' DNA-binding domain"/>
    <property type="match status" value="1"/>
</dbReference>
<proteinExistence type="predicted"/>
<dbReference type="AlphaFoldDB" id="A0A4S1E274"/>
<dbReference type="PROSITE" id="PS51000">
    <property type="entry name" value="HTH_DEOR_2"/>
    <property type="match status" value="1"/>
</dbReference>
<evidence type="ECO:0000313" key="5">
    <source>
        <dbReference type="Proteomes" id="UP000307602"/>
    </source>
</evidence>
<dbReference type="InterPro" id="IPR001034">
    <property type="entry name" value="DeoR_HTH"/>
</dbReference>
<evidence type="ECO:0000259" key="3">
    <source>
        <dbReference type="PROSITE" id="PS51000"/>
    </source>
</evidence>
<evidence type="ECO:0000256" key="1">
    <source>
        <dbReference type="ARBA" id="ARBA00023015"/>
    </source>
</evidence>
<dbReference type="InterPro" id="IPR026881">
    <property type="entry name" value="WYL_dom"/>
</dbReference>
<dbReference type="Gene3D" id="1.10.10.10">
    <property type="entry name" value="Winged helix-like DNA-binding domain superfamily/Winged helix DNA-binding domain"/>
    <property type="match status" value="1"/>
</dbReference>
<dbReference type="InterPro" id="IPR036390">
    <property type="entry name" value="WH_DNA-bd_sf"/>
</dbReference>
<dbReference type="Pfam" id="PF13280">
    <property type="entry name" value="WYL"/>
    <property type="match status" value="1"/>
</dbReference>
<dbReference type="EMBL" id="SRSO01000004">
    <property type="protein sequence ID" value="TGV04068.1"/>
    <property type="molecule type" value="Genomic_DNA"/>
</dbReference>
<dbReference type="InterPro" id="IPR051534">
    <property type="entry name" value="CBASS_pafABC_assoc_protein"/>
</dbReference>
<evidence type="ECO:0000256" key="2">
    <source>
        <dbReference type="ARBA" id="ARBA00023163"/>
    </source>
</evidence>
<dbReference type="Proteomes" id="UP000307602">
    <property type="component" value="Unassembled WGS sequence"/>
</dbReference>
<dbReference type="GO" id="GO:0003700">
    <property type="term" value="F:DNA-binding transcription factor activity"/>
    <property type="evidence" value="ECO:0007669"/>
    <property type="project" value="InterPro"/>
</dbReference>
<comment type="caution">
    <text evidence="4">The sequence shown here is derived from an EMBL/GenBank/DDBJ whole genome shotgun (WGS) entry which is preliminary data.</text>
</comment>
<sequence>MNRLTRITSILIQLQSKKVVTAKEIADRFEISLRTVYRDIKTLQEAGVPIGSENGIGYFIVDGYSLPPIMITEEEANALIVSEKLISNQGDKSLTKDFNSVLIKIKSVLRSHEKENVAKLESRITPSYKKDTFESNWLSLIQKSITNTIVLEIVYHSIYKDELTLREVEPLGVYYTDKAWIMIAHCKLRNETREFRLDRILKINSTLQIFDYQQDFSLLKYFSRFTESS</sequence>
<feature type="domain" description="HTH deoR-type" evidence="3">
    <location>
        <begin position="3"/>
        <end position="58"/>
    </location>
</feature>
<name>A0A4S1E274_9FLAO</name>
<dbReference type="Pfam" id="PF08279">
    <property type="entry name" value="HTH_11"/>
    <property type="match status" value="1"/>
</dbReference>
<gene>
    <name evidence="4" type="ORF">EM932_04535</name>
</gene>
<dbReference type="RefSeq" id="WP_135875943.1">
    <property type="nucleotide sequence ID" value="NZ_SRSO01000004.1"/>
</dbReference>
<dbReference type="InterPro" id="IPR036388">
    <property type="entry name" value="WH-like_DNA-bd_sf"/>
</dbReference>
<keyword evidence="5" id="KW-1185">Reference proteome</keyword>
<dbReference type="PANTHER" id="PTHR34580">
    <property type="match status" value="1"/>
</dbReference>
<dbReference type="PANTHER" id="PTHR34580:SF1">
    <property type="entry name" value="PROTEIN PAFC"/>
    <property type="match status" value="1"/>
</dbReference>
<evidence type="ECO:0000313" key="4">
    <source>
        <dbReference type="EMBL" id="TGV04068.1"/>
    </source>
</evidence>
<protein>
    <submittedName>
        <fullName evidence="4">YafY family transcriptional regulator</fullName>
    </submittedName>
</protein>
<reference evidence="4 5" key="1">
    <citation type="submission" date="2019-04" db="EMBL/GenBank/DDBJ databases">
        <authorList>
            <person name="Liu A."/>
        </authorList>
    </citation>
    <scope>NUCLEOTIDE SEQUENCE [LARGE SCALE GENOMIC DNA]</scope>
    <source>
        <strain evidence="4 5">RZ03</strain>
    </source>
</reference>
<dbReference type="InterPro" id="IPR013196">
    <property type="entry name" value="HTH_11"/>
</dbReference>
<dbReference type="OrthoDB" id="9815009at2"/>
<accession>A0A4S1E274</accession>